<dbReference type="EMBL" id="CABFNO020001297">
    <property type="protein sequence ID" value="CAG9977423.1"/>
    <property type="molecule type" value="Genomic_DNA"/>
</dbReference>
<dbReference type="SUPFAM" id="SSF52047">
    <property type="entry name" value="RNI-like"/>
    <property type="match status" value="1"/>
</dbReference>
<name>A0A9N9XXV8_9HYPO</name>
<comment type="caution">
    <text evidence="1">The sequence shown here is derived from an EMBL/GenBank/DDBJ whole genome shotgun (WGS) entry which is preliminary data.</text>
</comment>
<proteinExistence type="predicted"/>
<accession>A0A9N9XXV8</accession>
<dbReference type="OrthoDB" id="5138542at2759"/>
<evidence type="ECO:0000313" key="2">
    <source>
        <dbReference type="Proteomes" id="UP000754883"/>
    </source>
</evidence>
<organism evidence="1 2">
    <name type="scientific">Clonostachys byssicola</name>
    <dbReference type="NCBI Taxonomy" id="160290"/>
    <lineage>
        <taxon>Eukaryota</taxon>
        <taxon>Fungi</taxon>
        <taxon>Dikarya</taxon>
        <taxon>Ascomycota</taxon>
        <taxon>Pezizomycotina</taxon>
        <taxon>Sordariomycetes</taxon>
        <taxon>Hypocreomycetidae</taxon>
        <taxon>Hypocreales</taxon>
        <taxon>Bionectriaceae</taxon>
        <taxon>Clonostachys</taxon>
    </lineage>
</organism>
<gene>
    <name evidence="1" type="ORF">CBYS24578_00018535</name>
</gene>
<sequence length="468" mass="52616">MALGQSPTTAILRLPDELLASVLQESVHVEYKFWRDDDSEPFLKPCDAATARALISTCRRFQRLVTPLLYAHIEVRCNGAGRGEREVANARRTRLLHRTFRTNTSLWMHCRRLEIGFSYGGKPLDRESPVQNLMYIACDCLNWLTNTIDLRIIALPSGLLEEDGLTTVLLPTGDDLCYLIRLATDNLPHLRHLDLHTCNEAMLALPTVIAGLSGLKPNACLRTLDLSGITHIGTDDDWKLLRAQAGTSPLSVLKLRNFTQGVQALEALVLWPAKLTSFEFSMPFSDHYSGEGPLTRYNLGVLQQVLLHQKNHICYIGLQELVNQGLYGFDVTDFHSLKTLTLGHDTTGTDSSSIANLVAPNCEVFCWDMVLEDQQCPEKLGSFNQPEEDWLRAFAQAAIARKSALRHIKVLYYPESDAYLTEEALKSLEYPWDRMDRLAQEIQPYGIHLSYSAPNISRGEFDEMVSGP</sequence>
<reference evidence="2" key="1">
    <citation type="submission" date="2019-06" db="EMBL/GenBank/DDBJ databases">
        <authorList>
            <person name="Broberg M."/>
        </authorList>
    </citation>
    <scope>NUCLEOTIDE SEQUENCE [LARGE SCALE GENOMIC DNA]</scope>
</reference>
<keyword evidence="2" id="KW-1185">Reference proteome</keyword>
<evidence type="ECO:0008006" key="3">
    <source>
        <dbReference type="Google" id="ProtNLM"/>
    </source>
</evidence>
<reference evidence="1 2" key="2">
    <citation type="submission" date="2021-10" db="EMBL/GenBank/DDBJ databases">
        <authorList>
            <person name="Piombo E."/>
        </authorList>
    </citation>
    <scope>NUCLEOTIDE SEQUENCE [LARGE SCALE GENOMIC DNA]</scope>
</reference>
<evidence type="ECO:0000313" key="1">
    <source>
        <dbReference type="EMBL" id="CAG9977423.1"/>
    </source>
</evidence>
<dbReference type="Proteomes" id="UP000754883">
    <property type="component" value="Unassembled WGS sequence"/>
</dbReference>
<dbReference type="AlphaFoldDB" id="A0A9N9XXV8"/>
<protein>
    <recommendedName>
        <fullName evidence="3">F-box domain-containing protein</fullName>
    </recommendedName>
</protein>